<evidence type="ECO:0000256" key="2">
    <source>
        <dbReference type="ARBA" id="ARBA00023015"/>
    </source>
</evidence>
<feature type="region of interest" description="Disordered" evidence="6">
    <location>
        <begin position="98"/>
        <end position="117"/>
    </location>
</feature>
<evidence type="ECO:0000256" key="6">
    <source>
        <dbReference type="SAM" id="MobiDB-lite"/>
    </source>
</evidence>
<reference evidence="9 10" key="1">
    <citation type="submission" date="2023-07" db="EMBL/GenBank/DDBJ databases">
        <title>Sorghum-associated microbial communities from plants grown in Nebraska, USA.</title>
        <authorList>
            <person name="Schachtman D."/>
        </authorList>
    </citation>
    <scope>NUCLEOTIDE SEQUENCE [LARGE SCALE GENOMIC DNA]</scope>
    <source>
        <strain evidence="9 10">BE332</strain>
    </source>
</reference>
<gene>
    <name evidence="9" type="ORF">J2X26_000563</name>
</gene>
<evidence type="ECO:0000313" key="10">
    <source>
        <dbReference type="Proteomes" id="UP001239626"/>
    </source>
</evidence>
<dbReference type="NCBIfam" id="TIGR02937">
    <property type="entry name" value="sigma70-ECF"/>
    <property type="match status" value="1"/>
</dbReference>
<proteinExistence type="inferred from homology"/>
<dbReference type="SUPFAM" id="SSF88946">
    <property type="entry name" value="Sigma2 domain of RNA polymerase sigma factors"/>
    <property type="match status" value="1"/>
</dbReference>
<accession>A0ABU0EAH5</accession>
<dbReference type="InterPro" id="IPR014325">
    <property type="entry name" value="RNA_pol_sigma-E_actinobac"/>
</dbReference>
<organism evidence="9 10">
    <name type="scientific">Cellulomonas humilata</name>
    <dbReference type="NCBI Taxonomy" id="144055"/>
    <lineage>
        <taxon>Bacteria</taxon>
        <taxon>Bacillati</taxon>
        <taxon>Actinomycetota</taxon>
        <taxon>Actinomycetes</taxon>
        <taxon>Micrococcales</taxon>
        <taxon>Cellulomonadaceae</taxon>
        <taxon>Cellulomonas</taxon>
    </lineage>
</organism>
<dbReference type="PANTHER" id="PTHR43133">
    <property type="entry name" value="RNA POLYMERASE ECF-TYPE SIGMA FACTO"/>
    <property type="match status" value="1"/>
</dbReference>
<evidence type="ECO:0000313" key="9">
    <source>
        <dbReference type="EMBL" id="MDQ0372266.1"/>
    </source>
</evidence>
<dbReference type="InterPro" id="IPR014284">
    <property type="entry name" value="RNA_pol_sigma-70_dom"/>
</dbReference>
<dbReference type="EMBL" id="JAUSVB010000001">
    <property type="protein sequence ID" value="MDQ0372266.1"/>
    <property type="molecule type" value="Genomic_DNA"/>
</dbReference>
<protein>
    <submittedName>
        <fullName evidence="9">RNA polymerase sigma-70 factor (Sigma-E family)</fullName>
    </submittedName>
</protein>
<dbReference type="SUPFAM" id="SSF88659">
    <property type="entry name" value="Sigma3 and sigma4 domains of RNA polymerase sigma factors"/>
    <property type="match status" value="1"/>
</dbReference>
<evidence type="ECO:0000259" key="8">
    <source>
        <dbReference type="Pfam" id="PF08281"/>
    </source>
</evidence>
<comment type="caution">
    <text evidence="9">The sequence shown here is derived from an EMBL/GenBank/DDBJ whole genome shotgun (WGS) entry which is preliminary data.</text>
</comment>
<evidence type="ECO:0000259" key="7">
    <source>
        <dbReference type="Pfam" id="PF04542"/>
    </source>
</evidence>
<dbReference type="InterPro" id="IPR007627">
    <property type="entry name" value="RNA_pol_sigma70_r2"/>
</dbReference>
<dbReference type="InterPro" id="IPR013325">
    <property type="entry name" value="RNA_pol_sigma_r2"/>
</dbReference>
<dbReference type="PANTHER" id="PTHR43133:SF50">
    <property type="entry name" value="ECF RNA POLYMERASE SIGMA FACTOR SIGM"/>
    <property type="match status" value="1"/>
</dbReference>
<sequence length="186" mass="20708">MSTVTTRGEPEDVPVLSAPADRDEEFAAFMATATPALARTAWLLCGDEHRAEELVQRALMNTYLAWPRARQRDPLAYARRTLANLRIDTWRRHRREVLTSPTDLPEGSREAPAAQHADRDQLVRALATLTARQRRIVVLRHLEGMSEREVADDLGVSLGTVKSTASRGLAQLRSVLGDTTTGRRTS</sequence>
<evidence type="ECO:0000256" key="3">
    <source>
        <dbReference type="ARBA" id="ARBA00023082"/>
    </source>
</evidence>
<dbReference type="CDD" id="cd06171">
    <property type="entry name" value="Sigma70_r4"/>
    <property type="match status" value="1"/>
</dbReference>
<name>A0ABU0EAH5_9CELL</name>
<evidence type="ECO:0000256" key="1">
    <source>
        <dbReference type="ARBA" id="ARBA00010641"/>
    </source>
</evidence>
<keyword evidence="3" id="KW-0731">Sigma factor</keyword>
<dbReference type="InterPro" id="IPR013324">
    <property type="entry name" value="RNA_pol_sigma_r3/r4-like"/>
</dbReference>
<dbReference type="Proteomes" id="UP001239626">
    <property type="component" value="Unassembled WGS sequence"/>
</dbReference>
<evidence type="ECO:0000256" key="4">
    <source>
        <dbReference type="ARBA" id="ARBA00023125"/>
    </source>
</evidence>
<dbReference type="Pfam" id="PF04542">
    <property type="entry name" value="Sigma70_r2"/>
    <property type="match status" value="1"/>
</dbReference>
<dbReference type="RefSeq" id="WP_307489653.1">
    <property type="nucleotide sequence ID" value="NZ_JAUSVB010000001.1"/>
</dbReference>
<keyword evidence="5" id="KW-0804">Transcription</keyword>
<dbReference type="Gene3D" id="1.10.1740.10">
    <property type="match status" value="1"/>
</dbReference>
<feature type="domain" description="RNA polymerase sigma factor 70 region 4 type 2" evidence="8">
    <location>
        <begin position="120"/>
        <end position="172"/>
    </location>
</feature>
<keyword evidence="10" id="KW-1185">Reference proteome</keyword>
<dbReference type="InterPro" id="IPR036388">
    <property type="entry name" value="WH-like_DNA-bd_sf"/>
</dbReference>
<keyword evidence="2" id="KW-0805">Transcription regulation</keyword>
<evidence type="ECO:0000256" key="5">
    <source>
        <dbReference type="ARBA" id="ARBA00023163"/>
    </source>
</evidence>
<keyword evidence="4" id="KW-0238">DNA-binding</keyword>
<dbReference type="Pfam" id="PF08281">
    <property type="entry name" value="Sigma70_r4_2"/>
    <property type="match status" value="1"/>
</dbReference>
<dbReference type="InterPro" id="IPR013249">
    <property type="entry name" value="RNA_pol_sigma70_r4_t2"/>
</dbReference>
<dbReference type="NCBIfam" id="TIGR02983">
    <property type="entry name" value="SigE-fam_strep"/>
    <property type="match status" value="1"/>
</dbReference>
<feature type="domain" description="RNA polymerase sigma-70 region 2" evidence="7">
    <location>
        <begin position="35"/>
        <end position="95"/>
    </location>
</feature>
<dbReference type="Gene3D" id="1.10.10.10">
    <property type="entry name" value="Winged helix-like DNA-binding domain superfamily/Winged helix DNA-binding domain"/>
    <property type="match status" value="1"/>
</dbReference>
<comment type="similarity">
    <text evidence="1">Belongs to the sigma-70 factor family. ECF subfamily.</text>
</comment>
<dbReference type="InterPro" id="IPR039425">
    <property type="entry name" value="RNA_pol_sigma-70-like"/>
</dbReference>